<dbReference type="FunFam" id="3.60.21.10:FF:000026">
    <property type="entry name" value="Serine/threonine-protein phosphatase"/>
    <property type="match status" value="1"/>
</dbReference>
<gene>
    <name evidence="10" type="ORF">SRAS04492_LOCUS956</name>
</gene>
<organism evidence="10">
    <name type="scientific">Strombidium rassoulzadegani</name>
    <dbReference type="NCBI Taxonomy" id="1082188"/>
    <lineage>
        <taxon>Eukaryota</taxon>
        <taxon>Sar</taxon>
        <taxon>Alveolata</taxon>
        <taxon>Ciliophora</taxon>
        <taxon>Intramacronucleata</taxon>
        <taxon>Spirotrichea</taxon>
        <taxon>Oligotrichia</taxon>
        <taxon>Strombidiidae</taxon>
        <taxon>Strombidium</taxon>
    </lineage>
</organism>
<dbReference type="Pfam" id="PF00149">
    <property type="entry name" value="Metallophos"/>
    <property type="match status" value="1"/>
</dbReference>
<proteinExistence type="inferred from homology"/>
<dbReference type="InterPro" id="IPR006186">
    <property type="entry name" value="Ser/Thr-sp_prot-phosphatase"/>
</dbReference>
<dbReference type="SMART" id="SM00156">
    <property type="entry name" value="PP2Ac"/>
    <property type="match status" value="1"/>
</dbReference>
<keyword evidence="4" id="KW-0904">Protein phosphatase</keyword>
<evidence type="ECO:0000256" key="3">
    <source>
        <dbReference type="ARBA" id="ARBA00022801"/>
    </source>
</evidence>
<dbReference type="AlphaFoldDB" id="A0A7S3FTV2"/>
<keyword evidence="3 8" id="KW-0378">Hydrolase</keyword>
<sequence>MILSQLTDAKNQKIGTYVNLNDKAIKWLIKEAQLIFRKEPMLLELEGPIKVTGDFHGQFYDLLRLFDICGGGPPKNKFILIGDFVDRGKQSIETMCLLLAYKIRYPKMIYLLRGNHECSSITRMYGFYDECKRRYSLGLWRDFCSMFNFLPISAIIDERILCMHGGLSPELQNLAQINAIQRPQDVPDEGLLCDMLWADPEEINGWAPNERGVSFIFGQDIVNKFCQKHEIDLVCRAHQVVEEGYEFFGERNLVTIFSAPNYCGEFDNDAAIMDIDESLCCKFHCFKPVEKKDFRLKRDPTPAKPK</sequence>
<dbReference type="InterPro" id="IPR004843">
    <property type="entry name" value="Calcineurin-like_PHP"/>
</dbReference>
<dbReference type="EMBL" id="HBIA01001773">
    <property type="protein sequence ID" value="CAE0229172.1"/>
    <property type="molecule type" value="Transcribed_RNA"/>
</dbReference>
<keyword evidence="2" id="KW-0479">Metal-binding</keyword>
<dbReference type="PANTHER" id="PTHR11668">
    <property type="entry name" value="SERINE/THREONINE PROTEIN PHOSPHATASE"/>
    <property type="match status" value="1"/>
</dbReference>
<comment type="catalytic activity">
    <reaction evidence="6">
        <text>O-phospho-L-seryl-[protein] + H2O = L-seryl-[protein] + phosphate</text>
        <dbReference type="Rhea" id="RHEA:20629"/>
        <dbReference type="Rhea" id="RHEA-COMP:9863"/>
        <dbReference type="Rhea" id="RHEA-COMP:11604"/>
        <dbReference type="ChEBI" id="CHEBI:15377"/>
        <dbReference type="ChEBI" id="CHEBI:29999"/>
        <dbReference type="ChEBI" id="CHEBI:43474"/>
        <dbReference type="ChEBI" id="CHEBI:83421"/>
        <dbReference type="EC" id="3.1.3.16"/>
    </reaction>
</comment>
<dbReference type="GO" id="GO:0005634">
    <property type="term" value="C:nucleus"/>
    <property type="evidence" value="ECO:0007669"/>
    <property type="project" value="TreeGrafter"/>
</dbReference>
<dbReference type="GO" id="GO:0046872">
    <property type="term" value="F:metal ion binding"/>
    <property type="evidence" value="ECO:0007669"/>
    <property type="project" value="UniProtKB-KW"/>
</dbReference>
<dbReference type="InterPro" id="IPR031675">
    <property type="entry name" value="STPPase_N"/>
</dbReference>
<dbReference type="GO" id="GO:0004722">
    <property type="term" value="F:protein serine/threonine phosphatase activity"/>
    <property type="evidence" value="ECO:0007669"/>
    <property type="project" value="UniProtKB-EC"/>
</dbReference>
<evidence type="ECO:0000256" key="1">
    <source>
        <dbReference type="ARBA" id="ARBA00001936"/>
    </source>
</evidence>
<evidence type="ECO:0000256" key="8">
    <source>
        <dbReference type="RuleBase" id="RU004273"/>
    </source>
</evidence>
<accession>A0A7S3FTV2</accession>
<evidence type="ECO:0000256" key="7">
    <source>
        <dbReference type="ARBA" id="ARBA00048336"/>
    </source>
</evidence>
<evidence type="ECO:0000256" key="5">
    <source>
        <dbReference type="ARBA" id="ARBA00023211"/>
    </source>
</evidence>
<evidence type="ECO:0000256" key="2">
    <source>
        <dbReference type="ARBA" id="ARBA00022723"/>
    </source>
</evidence>
<name>A0A7S3FTV2_9SPIT</name>
<comment type="catalytic activity">
    <reaction evidence="7 8">
        <text>O-phospho-L-threonyl-[protein] + H2O = L-threonyl-[protein] + phosphate</text>
        <dbReference type="Rhea" id="RHEA:47004"/>
        <dbReference type="Rhea" id="RHEA-COMP:11060"/>
        <dbReference type="Rhea" id="RHEA-COMP:11605"/>
        <dbReference type="ChEBI" id="CHEBI:15377"/>
        <dbReference type="ChEBI" id="CHEBI:30013"/>
        <dbReference type="ChEBI" id="CHEBI:43474"/>
        <dbReference type="ChEBI" id="CHEBI:61977"/>
        <dbReference type="EC" id="3.1.3.16"/>
    </reaction>
</comment>
<evidence type="ECO:0000313" key="10">
    <source>
        <dbReference type="EMBL" id="CAE0229172.1"/>
    </source>
</evidence>
<reference evidence="10" key="1">
    <citation type="submission" date="2021-01" db="EMBL/GenBank/DDBJ databases">
        <authorList>
            <person name="Corre E."/>
            <person name="Pelletier E."/>
            <person name="Niang G."/>
            <person name="Scheremetjew M."/>
            <person name="Finn R."/>
            <person name="Kale V."/>
            <person name="Holt S."/>
            <person name="Cochrane G."/>
            <person name="Meng A."/>
            <person name="Brown T."/>
            <person name="Cohen L."/>
        </authorList>
    </citation>
    <scope>NUCLEOTIDE SEQUENCE</scope>
    <source>
        <strain evidence="10">Ras09</strain>
    </source>
</reference>
<protein>
    <recommendedName>
        <fullName evidence="8">Serine/threonine-protein phosphatase</fullName>
        <ecNumber evidence="8">3.1.3.16</ecNumber>
    </recommendedName>
</protein>
<dbReference type="InterPro" id="IPR050341">
    <property type="entry name" value="PP1_catalytic_subunit"/>
</dbReference>
<evidence type="ECO:0000256" key="4">
    <source>
        <dbReference type="ARBA" id="ARBA00022912"/>
    </source>
</evidence>
<dbReference type="PRINTS" id="PR00114">
    <property type="entry name" value="STPHPHTASE"/>
</dbReference>
<comment type="similarity">
    <text evidence="8">Belongs to the PPP phosphatase family.</text>
</comment>
<evidence type="ECO:0000259" key="9">
    <source>
        <dbReference type="PROSITE" id="PS00125"/>
    </source>
</evidence>
<comment type="cofactor">
    <cofactor evidence="1">
        <name>Mn(2+)</name>
        <dbReference type="ChEBI" id="CHEBI:29035"/>
    </cofactor>
</comment>
<dbReference type="PROSITE" id="PS00125">
    <property type="entry name" value="SER_THR_PHOSPHATASE"/>
    <property type="match status" value="1"/>
</dbReference>
<dbReference type="SUPFAM" id="SSF56300">
    <property type="entry name" value="Metallo-dependent phosphatases"/>
    <property type="match status" value="1"/>
</dbReference>
<dbReference type="Pfam" id="PF16891">
    <property type="entry name" value="STPPase_N"/>
    <property type="match status" value="1"/>
</dbReference>
<keyword evidence="5" id="KW-0464">Manganese</keyword>
<dbReference type="EC" id="3.1.3.16" evidence="8"/>
<dbReference type="GO" id="GO:0005737">
    <property type="term" value="C:cytoplasm"/>
    <property type="evidence" value="ECO:0007669"/>
    <property type="project" value="TreeGrafter"/>
</dbReference>
<feature type="domain" description="Serine/threonine specific protein phosphatases" evidence="9">
    <location>
        <begin position="112"/>
        <end position="117"/>
    </location>
</feature>
<evidence type="ECO:0000256" key="6">
    <source>
        <dbReference type="ARBA" id="ARBA00047761"/>
    </source>
</evidence>
<dbReference type="PANTHER" id="PTHR11668:SF300">
    <property type="entry name" value="SERINE_THREONINE-PROTEIN PHOSPHATASE"/>
    <property type="match status" value="1"/>
</dbReference>
<dbReference type="Gene3D" id="3.60.21.10">
    <property type="match status" value="1"/>
</dbReference>
<dbReference type="InterPro" id="IPR029052">
    <property type="entry name" value="Metallo-depent_PP-like"/>
</dbReference>